<dbReference type="SUPFAM" id="SSF54909">
    <property type="entry name" value="Dimeric alpha+beta barrel"/>
    <property type="match status" value="1"/>
</dbReference>
<sequence>MIARMWRGWVVTERAAEYVAYINDTGMTEYRATPGNLDAQMWTRDLGDGRTEVVTLSWWESLDAIKGFAGDDISQAVFYASDDEFLVGRETTVSHYEVMGNKGATGN</sequence>
<comment type="caution">
    <text evidence="1">The sequence shown here is derived from an EMBL/GenBank/DDBJ whole genome shotgun (WGS) entry which is preliminary data.</text>
</comment>
<dbReference type="EMBL" id="JAENHP010000014">
    <property type="protein sequence ID" value="MBM2620286.1"/>
    <property type="molecule type" value="Genomic_DNA"/>
</dbReference>
<dbReference type="Proteomes" id="UP000632138">
    <property type="component" value="Unassembled WGS sequence"/>
</dbReference>
<gene>
    <name evidence="1" type="ORF">JIG36_32710</name>
</gene>
<evidence type="ECO:0000313" key="1">
    <source>
        <dbReference type="EMBL" id="MBM2620286.1"/>
    </source>
</evidence>
<reference evidence="1 2" key="1">
    <citation type="submission" date="2021-01" db="EMBL/GenBank/DDBJ databases">
        <title>Actinoplanes sp. nov. LDG1-06 isolated from lichen.</title>
        <authorList>
            <person name="Saeng-In P."/>
            <person name="Phongsopitanun W."/>
            <person name="Kanchanasin P."/>
            <person name="Yuki M."/>
            <person name="Kudo T."/>
            <person name="Ohkuma M."/>
            <person name="Tanasupawat S."/>
        </authorList>
    </citation>
    <scope>NUCLEOTIDE SEQUENCE [LARGE SCALE GENOMIC DNA]</scope>
    <source>
        <strain evidence="1 2">LDG1-06</strain>
    </source>
</reference>
<evidence type="ECO:0000313" key="2">
    <source>
        <dbReference type="Proteomes" id="UP000632138"/>
    </source>
</evidence>
<dbReference type="InterPro" id="IPR011008">
    <property type="entry name" value="Dimeric_a/b-barrel"/>
</dbReference>
<proteinExistence type="predicted"/>
<protein>
    <recommendedName>
        <fullName evidence="3">ABM domain-containing protein</fullName>
    </recommendedName>
</protein>
<keyword evidence="2" id="KW-1185">Reference proteome</keyword>
<name>A0ABS2AM36_9ACTN</name>
<organism evidence="1 2">
    <name type="scientific">Paractinoplanes ovalisporus</name>
    <dbReference type="NCBI Taxonomy" id="2810368"/>
    <lineage>
        <taxon>Bacteria</taxon>
        <taxon>Bacillati</taxon>
        <taxon>Actinomycetota</taxon>
        <taxon>Actinomycetes</taxon>
        <taxon>Micromonosporales</taxon>
        <taxon>Micromonosporaceae</taxon>
        <taxon>Paractinoplanes</taxon>
    </lineage>
</organism>
<accession>A0ABS2AM36</accession>
<evidence type="ECO:0008006" key="3">
    <source>
        <dbReference type="Google" id="ProtNLM"/>
    </source>
</evidence>
<dbReference type="RefSeq" id="WP_203380278.1">
    <property type="nucleotide sequence ID" value="NZ_JAENHP010000014.1"/>
</dbReference>